<evidence type="ECO:0000313" key="2">
    <source>
        <dbReference type="EMBL" id="MFC5460023.1"/>
    </source>
</evidence>
<organism evidence="2 3">
    <name type="scientific">Massilia niabensis</name>
    <dbReference type="NCBI Taxonomy" id="544910"/>
    <lineage>
        <taxon>Bacteria</taxon>
        <taxon>Pseudomonadati</taxon>
        <taxon>Pseudomonadota</taxon>
        <taxon>Betaproteobacteria</taxon>
        <taxon>Burkholderiales</taxon>
        <taxon>Oxalobacteraceae</taxon>
        <taxon>Telluria group</taxon>
        <taxon>Massilia</taxon>
    </lineage>
</organism>
<evidence type="ECO:0000313" key="3">
    <source>
        <dbReference type="Proteomes" id="UP001596050"/>
    </source>
</evidence>
<dbReference type="PROSITE" id="PS51257">
    <property type="entry name" value="PROKAR_LIPOPROTEIN"/>
    <property type="match status" value="1"/>
</dbReference>
<dbReference type="EMBL" id="JBHSMU010000009">
    <property type="protein sequence ID" value="MFC5460023.1"/>
    <property type="molecule type" value="Genomic_DNA"/>
</dbReference>
<evidence type="ECO:0008006" key="4">
    <source>
        <dbReference type="Google" id="ProtNLM"/>
    </source>
</evidence>
<name>A0ABW0L2J9_9BURK</name>
<reference evidence="3" key="1">
    <citation type="journal article" date="2019" name="Int. J. Syst. Evol. Microbiol.">
        <title>The Global Catalogue of Microorganisms (GCM) 10K type strain sequencing project: providing services to taxonomists for standard genome sequencing and annotation.</title>
        <authorList>
            <consortium name="The Broad Institute Genomics Platform"/>
            <consortium name="The Broad Institute Genome Sequencing Center for Infectious Disease"/>
            <person name="Wu L."/>
            <person name="Ma J."/>
        </authorList>
    </citation>
    <scope>NUCLEOTIDE SEQUENCE [LARGE SCALE GENOMIC DNA]</scope>
    <source>
        <strain evidence="3">KACC 12649</strain>
    </source>
</reference>
<keyword evidence="3" id="KW-1185">Reference proteome</keyword>
<gene>
    <name evidence="2" type="ORF">ACFPN5_09395</name>
</gene>
<dbReference type="Proteomes" id="UP001596050">
    <property type="component" value="Unassembled WGS sequence"/>
</dbReference>
<protein>
    <recommendedName>
        <fullName evidence="4">Lipoprotein</fullName>
    </recommendedName>
</protein>
<evidence type="ECO:0000256" key="1">
    <source>
        <dbReference type="SAM" id="MobiDB-lite"/>
    </source>
</evidence>
<comment type="caution">
    <text evidence="2">The sequence shown here is derived from an EMBL/GenBank/DDBJ whole genome shotgun (WGS) entry which is preliminary data.</text>
</comment>
<dbReference type="RefSeq" id="WP_379782448.1">
    <property type="nucleotide sequence ID" value="NZ_JBHSMU010000009.1"/>
</dbReference>
<feature type="region of interest" description="Disordered" evidence="1">
    <location>
        <begin position="23"/>
        <end position="42"/>
    </location>
</feature>
<sequence>MNNRHFLLSATAVLVLSACGGGGGGGGGSTPPPPPVSTHSPVTPANATRVASNAYAAASAIGDSSTSLNGFLTGVSVGRANISVVSPVLKLVKQAYARDGQPLLTGVTLTEACTGGGTITIDATVRSQDTISNGDAVKITANNCVEDGDTLNGVLGTTFSNITGDMLNSWTWTATMDARFTQFSIRSGSETVSVNGDMKIAMIQTNATTSSVTVSGSSLQTTEQRSGMNLASRNLSDYSMTGSTRGSTVTSTASFTMSGNTSALGQFSYSVRNLQPFVTNGTGMPSAGALIVEGASSSVTLTVASATGVRLDLSAKGDGVITQTTNLAWAEFLMSI</sequence>
<accession>A0ABW0L2J9</accession>
<proteinExistence type="predicted"/>